<organism evidence="5">
    <name type="scientific">Chlamydomonas leiostraca</name>
    <dbReference type="NCBI Taxonomy" id="1034604"/>
    <lineage>
        <taxon>Eukaryota</taxon>
        <taxon>Viridiplantae</taxon>
        <taxon>Chlorophyta</taxon>
        <taxon>core chlorophytes</taxon>
        <taxon>Chlorophyceae</taxon>
        <taxon>CS clade</taxon>
        <taxon>Chlamydomonadales</taxon>
        <taxon>Chlamydomonadaceae</taxon>
        <taxon>Chlamydomonas</taxon>
    </lineage>
</organism>
<dbReference type="PANTHER" id="PTHR12378">
    <property type="entry name" value="DESUMOYLATING ISOPEPTIDASE"/>
    <property type="match status" value="1"/>
</dbReference>
<dbReference type="EMBL" id="HBFB01002470">
    <property type="protein sequence ID" value="CAD8665173.1"/>
    <property type="molecule type" value="Transcribed_RNA"/>
</dbReference>
<proteinExistence type="inferred from homology"/>
<evidence type="ECO:0000256" key="1">
    <source>
        <dbReference type="ARBA" id="ARBA00008140"/>
    </source>
</evidence>
<name>A0A7S0R2E0_9CHLO</name>
<reference evidence="5" key="1">
    <citation type="submission" date="2021-01" db="EMBL/GenBank/DDBJ databases">
        <authorList>
            <person name="Corre E."/>
            <person name="Pelletier E."/>
            <person name="Niang G."/>
            <person name="Scheremetjew M."/>
            <person name="Finn R."/>
            <person name="Kale V."/>
            <person name="Holt S."/>
            <person name="Cochrane G."/>
            <person name="Meng A."/>
            <person name="Brown T."/>
            <person name="Cohen L."/>
        </authorList>
    </citation>
    <scope>NUCLEOTIDE SEQUENCE</scope>
    <source>
        <strain evidence="5">SAG 11-49</strain>
    </source>
</reference>
<dbReference type="Pfam" id="PF05903">
    <property type="entry name" value="Peptidase_C97"/>
    <property type="match status" value="1"/>
</dbReference>
<dbReference type="SMART" id="SM01179">
    <property type="entry name" value="DUF862"/>
    <property type="match status" value="1"/>
</dbReference>
<dbReference type="AlphaFoldDB" id="A0A7S0R2E0"/>
<keyword evidence="2" id="KW-0645">Protease</keyword>
<evidence type="ECO:0000259" key="4">
    <source>
        <dbReference type="PROSITE" id="PS51858"/>
    </source>
</evidence>
<comment type="similarity">
    <text evidence="1">Belongs to the DeSI family.</text>
</comment>
<dbReference type="InterPro" id="IPR008580">
    <property type="entry name" value="PPPDE_dom"/>
</dbReference>
<keyword evidence="3" id="KW-0378">Hydrolase</keyword>
<dbReference type="InterPro" id="IPR042266">
    <property type="entry name" value="PPPDE_sf"/>
</dbReference>
<dbReference type="GO" id="GO:0016579">
    <property type="term" value="P:protein deubiquitination"/>
    <property type="evidence" value="ECO:0007669"/>
    <property type="project" value="TreeGrafter"/>
</dbReference>
<evidence type="ECO:0000256" key="2">
    <source>
        <dbReference type="ARBA" id="ARBA00022670"/>
    </source>
</evidence>
<sequence>MPTPVYLNVYDLTNHNKYTYWCGVGIYHAGVEVFGTEYAYGGHEFDYTGVFATSPRDPPGQVVFREAVFMGTTDLSQEEVQQLVFKMGYEYKGMKYHLLQKNCNHFASDLVYQLVGRPAPSWINRLAGIAICMHCLLPLTWVPPLLQQAEQGLDQVDPTAANKRLISGHRSDAYSMDRNTPAITSSHSSAIVTPPTAMAGTLLNRA</sequence>
<feature type="domain" description="PPPDE" evidence="4">
    <location>
        <begin position="3"/>
        <end position="141"/>
    </location>
</feature>
<evidence type="ECO:0000313" key="5">
    <source>
        <dbReference type="EMBL" id="CAD8665173.1"/>
    </source>
</evidence>
<dbReference type="PROSITE" id="PS51858">
    <property type="entry name" value="PPPDE"/>
    <property type="match status" value="1"/>
</dbReference>
<dbReference type="GO" id="GO:0101005">
    <property type="term" value="F:deubiquitinase activity"/>
    <property type="evidence" value="ECO:0007669"/>
    <property type="project" value="TreeGrafter"/>
</dbReference>
<dbReference type="Gene3D" id="3.90.1720.30">
    <property type="entry name" value="PPPDE domains"/>
    <property type="match status" value="1"/>
</dbReference>
<dbReference type="PANTHER" id="PTHR12378:SF80">
    <property type="entry name" value="IP06716P-RELATED"/>
    <property type="match status" value="1"/>
</dbReference>
<dbReference type="GO" id="GO:0006508">
    <property type="term" value="P:proteolysis"/>
    <property type="evidence" value="ECO:0007669"/>
    <property type="project" value="UniProtKB-KW"/>
</dbReference>
<evidence type="ECO:0000256" key="3">
    <source>
        <dbReference type="ARBA" id="ARBA00022801"/>
    </source>
</evidence>
<protein>
    <recommendedName>
        <fullName evidence="4">PPPDE domain-containing protein</fullName>
    </recommendedName>
</protein>
<gene>
    <name evidence="5" type="ORF">CLEI1391_LOCUS1247</name>
</gene>
<accession>A0A7S0R2E0</accession>